<dbReference type="GO" id="GO:0006508">
    <property type="term" value="P:proteolysis"/>
    <property type="evidence" value="ECO:0007669"/>
    <property type="project" value="UniProtKB-KW"/>
</dbReference>
<evidence type="ECO:0000256" key="3">
    <source>
        <dbReference type="ARBA" id="ARBA00022801"/>
    </source>
</evidence>
<proteinExistence type="inferred from homology"/>
<dbReference type="OMA" id="CAADQIA"/>
<dbReference type="SMART" id="SM00228">
    <property type="entry name" value="PDZ"/>
    <property type="match status" value="1"/>
</dbReference>
<dbReference type="AlphaFoldDB" id="C1EFJ8"/>
<dbReference type="PROSITE" id="PS50106">
    <property type="entry name" value="PDZ"/>
    <property type="match status" value="1"/>
</dbReference>
<dbReference type="Proteomes" id="UP000002009">
    <property type="component" value="Chromosome 13"/>
</dbReference>
<gene>
    <name evidence="6" type="ORF">MICPUN_109418</name>
</gene>
<protein>
    <recommendedName>
        <fullName evidence="5">PDZ domain-containing protein</fullName>
    </recommendedName>
</protein>
<dbReference type="InterPro" id="IPR009003">
    <property type="entry name" value="Peptidase_S1_PA"/>
</dbReference>
<reference evidence="6 7" key="1">
    <citation type="journal article" date="2009" name="Science">
        <title>Green evolution and dynamic adaptations revealed by genomes of the marine picoeukaryotes Micromonas.</title>
        <authorList>
            <person name="Worden A.Z."/>
            <person name="Lee J.H."/>
            <person name="Mock T."/>
            <person name="Rouze P."/>
            <person name="Simmons M.P."/>
            <person name="Aerts A.L."/>
            <person name="Allen A.E."/>
            <person name="Cuvelier M.L."/>
            <person name="Derelle E."/>
            <person name="Everett M.V."/>
            <person name="Foulon E."/>
            <person name="Grimwood J."/>
            <person name="Gundlach H."/>
            <person name="Henrissat B."/>
            <person name="Napoli C."/>
            <person name="McDonald S.M."/>
            <person name="Parker M.S."/>
            <person name="Rombauts S."/>
            <person name="Salamov A."/>
            <person name="Von Dassow P."/>
            <person name="Badger J.H."/>
            <person name="Coutinho P.M."/>
            <person name="Demir E."/>
            <person name="Dubchak I."/>
            <person name="Gentemann C."/>
            <person name="Eikrem W."/>
            <person name="Gready J.E."/>
            <person name="John U."/>
            <person name="Lanier W."/>
            <person name="Lindquist E.A."/>
            <person name="Lucas S."/>
            <person name="Mayer K.F."/>
            <person name="Moreau H."/>
            <person name="Not F."/>
            <person name="Otillar R."/>
            <person name="Panaud O."/>
            <person name="Pangilinan J."/>
            <person name="Paulsen I."/>
            <person name="Piegu B."/>
            <person name="Poliakov A."/>
            <person name="Robbens S."/>
            <person name="Schmutz J."/>
            <person name="Toulza E."/>
            <person name="Wyss T."/>
            <person name="Zelensky A."/>
            <person name="Zhou K."/>
            <person name="Armbrust E.V."/>
            <person name="Bhattacharya D."/>
            <person name="Goodenough U.W."/>
            <person name="Van de Peer Y."/>
            <person name="Grigoriev I.V."/>
        </authorList>
    </citation>
    <scope>NUCLEOTIDE SEQUENCE [LARGE SCALE GENOMIC DNA]</scope>
    <source>
        <strain evidence="7">RCC299 / NOUM17</strain>
    </source>
</reference>
<dbReference type="Pfam" id="PF13365">
    <property type="entry name" value="Trypsin_2"/>
    <property type="match status" value="1"/>
</dbReference>
<dbReference type="PRINTS" id="PR00834">
    <property type="entry name" value="PROTEASES2C"/>
</dbReference>
<evidence type="ECO:0000259" key="5">
    <source>
        <dbReference type="PROSITE" id="PS50106"/>
    </source>
</evidence>
<evidence type="ECO:0000256" key="1">
    <source>
        <dbReference type="ARBA" id="ARBA00010541"/>
    </source>
</evidence>
<evidence type="ECO:0000256" key="2">
    <source>
        <dbReference type="ARBA" id="ARBA00022670"/>
    </source>
</evidence>
<dbReference type="GO" id="GO:0004252">
    <property type="term" value="F:serine-type endopeptidase activity"/>
    <property type="evidence" value="ECO:0007669"/>
    <property type="project" value="InterPro"/>
</dbReference>
<accession>C1EFJ8</accession>
<dbReference type="Gene3D" id="2.40.10.10">
    <property type="entry name" value="Trypsin-like serine proteases"/>
    <property type="match status" value="2"/>
</dbReference>
<dbReference type="Pfam" id="PF13180">
    <property type="entry name" value="PDZ_2"/>
    <property type="match status" value="1"/>
</dbReference>
<dbReference type="InterPro" id="IPR043504">
    <property type="entry name" value="Peptidase_S1_PA_chymotrypsin"/>
</dbReference>
<dbReference type="KEGG" id="mis:MICPUN_109418"/>
<dbReference type="STRING" id="296587.C1EFJ8"/>
<dbReference type="Gene3D" id="2.30.42.10">
    <property type="match status" value="1"/>
</dbReference>
<evidence type="ECO:0000256" key="4">
    <source>
        <dbReference type="ARBA" id="ARBA00022825"/>
    </source>
</evidence>
<evidence type="ECO:0000313" key="6">
    <source>
        <dbReference type="EMBL" id="ACO66868.1"/>
    </source>
</evidence>
<comment type="similarity">
    <text evidence="1">Belongs to the peptidase S1C family.</text>
</comment>
<dbReference type="InterPro" id="IPR001940">
    <property type="entry name" value="Peptidase_S1C"/>
</dbReference>
<evidence type="ECO:0000313" key="7">
    <source>
        <dbReference type="Proteomes" id="UP000002009"/>
    </source>
</evidence>
<dbReference type="CDD" id="cd00990">
    <property type="entry name" value="cpPDZ_AtDEGP1-like"/>
    <property type="match status" value="1"/>
</dbReference>
<keyword evidence="4" id="KW-0720">Serine protease</keyword>
<dbReference type="RefSeq" id="XP_002505610.1">
    <property type="nucleotide sequence ID" value="XM_002505564.1"/>
</dbReference>
<dbReference type="eggNOG" id="KOG1320">
    <property type="taxonomic scope" value="Eukaryota"/>
</dbReference>
<organism evidence="6 7">
    <name type="scientific">Micromonas commoda (strain RCC299 / NOUM17 / CCMP2709)</name>
    <name type="common">Picoplanktonic green alga</name>
    <dbReference type="NCBI Taxonomy" id="296587"/>
    <lineage>
        <taxon>Eukaryota</taxon>
        <taxon>Viridiplantae</taxon>
        <taxon>Chlorophyta</taxon>
        <taxon>Mamiellophyceae</taxon>
        <taxon>Mamiellales</taxon>
        <taxon>Mamiellaceae</taxon>
        <taxon>Micromonas</taxon>
    </lineage>
</organism>
<keyword evidence="3" id="KW-0378">Hydrolase</keyword>
<dbReference type="InterPro" id="IPR001478">
    <property type="entry name" value="PDZ"/>
</dbReference>
<dbReference type="InterPro" id="IPR039382">
    <property type="entry name" value="DEGP1/8_PDZ_dom"/>
</dbReference>
<dbReference type="FunFam" id="2.40.10.10:FF:000001">
    <property type="entry name" value="Periplasmic serine protease DegS"/>
    <property type="match status" value="1"/>
</dbReference>
<dbReference type="Gene3D" id="1.10.720.30">
    <property type="entry name" value="SAP domain"/>
    <property type="match status" value="1"/>
</dbReference>
<name>C1EFJ8_MICCC</name>
<dbReference type="InterPro" id="IPR051201">
    <property type="entry name" value="Chloro_Bact_Ser_Proteases"/>
</dbReference>
<feature type="domain" description="PDZ" evidence="5">
    <location>
        <begin position="305"/>
        <end position="408"/>
    </location>
</feature>
<dbReference type="InterPro" id="IPR036034">
    <property type="entry name" value="PDZ_sf"/>
</dbReference>
<keyword evidence="7" id="KW-1185">Reference proteome</keyword>
<dbReference type="SUPFAM" id="SSF50156">
    <property type="entry name" value="PDZ domain-like"/>
    <property type="match status" value="1"/>
</dbReference>
<dbReference type="OrthoDB" id="4217619at2759"/>
<dbReference type="EMBL" id="CP001331">
    <property type="protein sequence ID" value="ACO66868.1"/>
    <property type="molecule type" value="Genomic_DNA"/>
</dbReference>
<dbReference type="GeneID" id="8248770"/>
<dbReference type="InterPro" id="IPR036361">
    <property type="entry name" value="SAP_dom_sf"/>
</dbReference>
<keyword evidence="2" id="KW-0645">Protease</keyword>
<dbReference type="PANTHER" id="PTHR43343:SF3">
    <property type="entry name" value="PROTEASE DO-LIKE 8, CHLOROPLASTIC"/>
    <property type="match status" value="1"/>
</dbReference>
<dbReference type="PANTHER" id="PTHR43343">
    <property type="entry name" value="PEPTIDASE S12"/>
    <property type="match status" value="1"/>
</dbReference>
<dbReference type="SUPFAM" id="SSF50494">
    <property type="entry name" value="Trypsin-like serine proteases"/>
    <property type="match status" value="1"/>
</dbReference>
<sequence length="427" mass="45013">MGISQLTVGELKHLLSEAEVDFRDCIEKSELAARLRETLPSMPARARDRLDALLSQVGAVSLAQGASSSEDSGAVTAVNSTKELMAEERNTVELFERCSRSVVHITTTVQVQRGGFSMDILDIPQGSGSGFVWDKQGHLVTNFHVIKDAQRAKVTMSDGKTYDAKLVGYEADKDLAVLKLVNGGDGRADADELSEAWKLSLSPIAVGTTQNLRVGQKVFAIGNPFGLDQTLTAGIVSGVGRDIKSITGRRIRDVVQTDAAINPGNSGGPLLDSRGRLIGVNTVIYSPSGASSGVGFAIPSDTVRRVVNQIIRRGRVVRAGVGVHCAADQIARRMNVDGVIVLEVPPGSGAAAAGIKGVTRDPGTGAAVLGDVIVAVEGARVTAVEDLLAKVETHDVGEVVRITVRRGGLGGREVDLKVRLTELKSRM</sequence>
<dbReference type="InParanoid" id="C1EFJ8"/>